<dbReference type="SUPFAM" id="SSF50985">
    <property type="entry name" value="RCC1/BLIP-II"/>
    <property type="match status" value="1"/>
</dbReference>
<keyword evidence="1" id="KW-0472">Membrane</keyword>
<gene>
    <name evidence="2" type="ordered locus">Clocel_1306</name>
</gene>
<keyword evidence="1" id="KW-1133">Transmembrane helix</keyword>
<dbReference type="EMBL" id="CP002160">
    <property type="protein sequence ID" value="ADL51060.1"/>
    <property type="molecule type" value="Genomic_DNA"/>
</dbReference>
<reference evidence="2 3" key="1">
    <citation type="submission" date="2010-08" db="EMBL/GenBank/DDBJ databases">
        <title>Complete sequence of Clostridium cellulovorans 743B.</title>
        <authorList>
            <consortium name="US DOE Joint Genome Institute"/>
            <person name="Lucas S."/>
            <person name="Copeland A."/>
            <person name="Lapidus A."/>
            <person name="Cheng J.-F."/>
            <person name="Bruce D."/>
            <person name="Goodwin L."/>
            <person name="Pitluck S."/>
            <person name="Chertkov O."/>
            <person name="Detter J.C."/>
            <person name="Han C."/>
            <person name="Tapia R."/>
            <person name="Land M."/>
            <person name="Hauser L."/>
            <person name="Chang Y.-J."/>
            <person name="Jeffries C."/>
            <person name="Kyrpides N."/>
            <person name="Ivanova N."/>
            <person name="Mikhailova N."/>
            <person name="Hemme C.L."/>
            <person name="Woyke T."/>
        </authorList>
    </citation>
    <scope>NUCLEOTIDE SEQUENCE [LARGE SCALE GENOMIC DNA]</scope>
    <source>
        <strain evidence="3">ATCC 35296 / DSM 3052 / OCM 3 / 743B</strain>
    </source>
</reference>
<dbReference type="STRING" id="573061.Clocel_1306"/>
<dbReference type="KEGG" id="ccb:Clocel_1306"/>
<feature type="transmembrane region" description="Helical" evidence="1">
    <location>
        <begin position="17"/>
        <end position="37"/>
    </location>
</feature>
<dbReference type="eggNOG" id="COG1404">
    <property type="taxonomic scope" value="Bacteria"/>
</dbReference>
<organism evidence="2 3">
    <name type="scientific">Clostridium cellulovorans (strain ATCC 35296 / DSM 3052 / OCM 3 / 743B)</name>
    <dbReference type="NCBI Taxonomy" id="573061"/>
    <lineage>
        <taxon>Bacteria</taxon>
        <taxon>Bacillati</taxon>
        <taxon>Bacillota</taxon>
        <taxon>Clostridia</taxon>
        <taxon>Eubacteriales</taxon>
        <taxon>Clostridiaceae</taxon>
        <taxon>Clostridium</taxon>
    </lineage>
</organism>
<evidence type="ECO:0000313" key="2">
    <source>
        <dbReference type="EMBL" id="ADL51060.1"/>
    </source>
</evidence>
<dbReference type="Gene3D" id="2.130.10.30">
    <property type="entry name" value="Regulator of chromosome condensation 1/beta-lactamase-inhibitor protein II"/>
    <property type="match status" value="1"/>
</dbReference>
<dbReference type="RefSeq" id="WP_010076080.1">
    <property type="nucleotide sequence ID" value="NC_014393.1"/>
</dbReference>
<evidence type="ECO:0000256" key="1">
    <source>
        <dbReference type="SAM" id="Phobius"/>
    </source>
</evidence>
<sequence>MENLCENKKFQFIDNRYISAIIFVISLTYILIFNGMLNVNAAEVIKNNGLESRHICLGPDNADYSYSDSFQSNDINVCVCGHNFCGQLGTCDTNRQGLALAVQAHKSNVKQIMSKYRTIFYMKRDIIAWITGYNCFGKCGIGKECHCRPIPTIVTKLTQFQKATNAVVKAETSKKQTDVIIAQSLVNDLLASADKTNLNNRLINLRNSINLAIAEDAVLKVGESLKQIDFEHAKFLVDEVLSSTDKDSMLNQLFVFQTLIDTNNATNLVIKAEESKKQIDVARAKDLVNTLPDSTDVTSLLNRLVKVQDDIDLINATNAVINAETSKQQVDIIIATSLVNDLPNSVGKTDLASRLAVVQKNINKEMSLTNVISTVIKAEESKVQEEVDKARNLVNALPEIAEKVRLLDRLVVVQNAIDLTNAENAVTKAEESKQQLDVDRATSLVNALTALADKTDLSNRLGAVQKIINEEINLTNAKCAVVKAEETKRQEDIDLAMRLANALPEYTEKTSLLNRLASVQNEINKSINLNNAISAVVNAETSKQQIDVDKAIKLVNTLSDPIDKINLLDRLTIVQNNIDLTNATNVVVKAEQTKQQVDVSIAISLVNALPDSAEKTSLLNRLASVQNEINKSTDLANAISSVVNAETTKQQGDVNKAISLVKILSESTDKNNLLDRLVNVQNNIDLTNATNTVAKAEESKQQSYVDRAMSLVNSLPDSVEKASLLSRLANVQNEINKSTDLTNAISAVTKAEESKQQVDVDRAKSLVNTLPDSAEKNSLLNRLASVQNYIDKSIDLINATDAVDKAETTKQQIDVDKAKSLIIALLDSTEKTNLLGRLAILQNSIDLNNATNAVVKAEESKQQVEVDKSISLVKTLPDSAEKTSLLNRLASVQNEINKSINLTNAISAVVNAETSKQQIDVDKAINLVNTLSDPIDKTNLLDRLTIVQNNIDLTNATNVVVKAEQTKQQVDVSIAKSLVNALLDSAEKTSLLNRLASVQNEINKSTDLANAISAVVNAETSEKQIDVDKAKSLVNSLLDSIEKTNLLDRLVVVQNYIDLINAKGAVIEAEGSKIQADVDRAMSLVNLLVDATEKIELSNRLAKIQSSIDYEISLDNAVKAVIRAEASNLQWDVDRATALVKALSDSTDKTNLLNRLAVVQNIMDDPVIAVEKAETTKLQADVDRATTLVNHIQNSEDKLKLQDRLTTVQDIIDLNNATKAVITAEDNNAQLYVDKASVVVNNLKDSAEKINLIKRLTVVQEAINLNNVQIAVTNAEASLQQADLDMARSLATALPSGAEKINLLNRLVNVQNSINLVNARIAVNIAEGSKLQADLDTAENLVNILPNTINKTSLLIRLVTLKSTIDLANATNAVSKAEATKVQADVDAAKVLVIALSDSTSRTSLVDRLTTLQASINLTNAINAVSKVEATKTQADADIAKVLVSDLPSSTTRTNLLNRLSVVQSDISLTSAISAVSKAEATKAQADIDIAKSLVNVLPASTLRTNLLDRLVILQSDVDLNNAINAVSKVEATKTQADLDIAKSLVNLLPSSTTRTAFLDRLAIVESDINLTASINAVSKAEVTKTQADVDTAKTLVITLPISIVRTALLDRLAIVQSDITLTNAVNGVLKVEATKTQADLDIAKTLVNVLPTSTVRTNLLDRLAIVQNSMNLINATNAVSKAEATKQQADVDIAKSLVIALPTNTDRVTLLNRLINVQNMIDVTNATNAVTKAEGSKLQTDVDGAMILVNALTSSTAKTNLLSRLVTVQYNINLTNATNTVVKAESTKAQADIDLAQSYINKLPLNDTNRTQLQQRLDIAKA</sequence>
<name>D9SVD6_CLOC7</name>
<proteinExistence type="predicted"/>
<protein>
    <submittedName>
        <fullName evidence="2">Uncharacterized protein</fullName>
    </submittedName>
</protein>
<dbReference type="HOGENOM" id="CLU_240250_0_0_9"/>
<dbReference type="Proteomes" id="UP000002730">
    <property type="component" value="Chromosome"/>
</dbReference>
<keyword evidence="1" id="KW-0812">Transmembrane</keyword>
<dbReference type="InterPro" id="IPR009091">
    <property type="entry name" value="RCC1/BLIP-II"/>
</dbReference>
<evidence type="ECO:0000313" key="3">
    <source>
        <dbReference type="Proteomes" id="UP000002730"/>
    </source>
</evidence>
<keyword evidence="3" id="KW-1185">Reference proteome</keyword>
<accession>D9SVD6</accession>